<proteinExistence type="predicted"/>
<accession>A0ABW0Z846</accession>
<evidence type="ECO:0000313" key="2">
    <source>
        <dbReference type="EMBL" id="MFC5724871.1"/>
    </source>
</evidence>
<keyword evidence="1" id="KW-0812">Transmembrane</keyword>
<protein>
    <submittedName>
        <fullName evidence="2">SCO6880 family protein</fullName>
    </submittedName>
</protein>
<keyword evidence="3" id="KW-1185">Reference proteome</keyword>
<evidence type="ECO:0000256" key="1">
    <source>
        <dbReference type="SAM" id="Phobius"/>
    </source>
</evidence>
<dbReference type="PROSITE" id="PS51257">
    <property type="entry name" value="PROKAR_LIPOPROTEIN"/>
    <property type="match status" value="1"/>
</dbReference>
<gene>
    <name evidence="2" type="ORF">ACFP1Z_32460</name>
</gene>
<sequence>MRPAVYSGWQSERVGFMGSMSLTGCVLVAAAALCVLIPVYSQDLSGELVALPVAALLFALATVRIYGMTADEWAVLAVRHQINVAGARDMFFSGVFAPRRRSDDQQPMDLPGVLARLRILSAPTGGQEELAVVYDPLENTYSAVLAVRYPGLALEDTDQINRRVAGWGAVLRSQCVENGPVVRIAVHERSLPDDGTALQSWTAAHTDPAAPPAAVAVVSELAARGGTVANTRATYLTVTLSASRARLAVKGAGGGRLGACAVLVREITAMHSALAAADLTVTRRLAPRELAQVIREAFDPDAVSELAVRNTAAQQRTWEGVGPGVDPDLAGPAAARTAWGSYQHDGAISVTYQVRSWPASAVYATCLQSLLRPRPTARRSLTLVYEPLGPRRARAELSKERTKRDVARRLRAKTGRIESMDERAEMARALEQDMARASGHGIVRFTGLVTVTVSDPDDLETACAELQQDGAAAGLELRRMWGAQDAGFAAGALPLGQGLSARRAVI</sequence>
<feature type="transmembrane region" description="Helical" evidence="1">
    <location>
        <begin position="48"/>
        <end position="67"/>
    </location>
</feature>
<dbReference type="EMBL" id="JBHSPB010000037">
    <property type="protein sequence ID" value="MFC5724871.1"/>
    <property type="molecule type" value="Genomic_DNA"/>
</dbReference>
<keyword evidence="1" id="KW-0472">Membrane</keyword>
<dbReference type="RefSeq" id="WP_390321454.1">
    <property type="nucleotide sequence ID" value="NZ_JBHSPB010000037.1"/>
</dbReference>
<keyword evidence="1" id="KW-1133">Transmembrane helix</keyword>
<dbReference type="NCBIfam" id="NF042935">
    <property type="entry name" value="SCO6880_fam"/>
    <property type="match status" value="1"/>
</dbReference>
<comment type="caution">
    <text evidence="2">The sequence shown here is derived from an EMBL/GenBank/DDBJ whole genome shotgun (WGS) entry which is preliminary data.</text>
</comment>
<dbReference type="InterPro" id="IPR049978">
    <property type="entry name" value="SCO6880-like"/>
</dbReference>
<organism evidence="2 3">
    <name type="scientific">Streptomyces gamaensis</name>
    <dbReference type="NCBI Taxonomy" id="1763542"/>
    <lineage>
        <taxon>Bacteria</taxon>
        <taxon>Bacillati</taxon>
        <taxon>Actinomycetota</taxon>
        <taxon>Actinomycetes</taxon>
        <taxon>Kitasatosporales</taxon>
        <taxon>Streptomycetaceae</taxon>
        <taxon>Streptomyces</taxon>
    </lineage>
</organism>
<dbReference type="Proteomes" id="UP001596083">
    <property type="component" value="Unassembled WGS sequence"/>
</dbReference>
<feature type="transmembrane region" description="Helical" evidence="1">
    <location>
        <begin position="20"/>
        <end position="41"/>
    </location>
</feature>
<reference evidence="3" key="1">
    <citation type="journal article" date="2019" name="Int. J. Syst. Evol. Microbiol.">
        <title>The Global Catalogue of Microorganisms (GCM) 10K type strain sequencing project: providing services to taxonomists for standard genome sequencing and annotation.</title>
        <authorList>
            <consortium name="The Broad Institute Genomics Platform"/>
            <consortium name="The Broad Institute Genome Sequencing Center for Infectious Disease"/>
            <person name="Wu L."/>
            <person name="Ma J."/>
        </authorList>
    </citation>
    <scope>NUCLEOTIDE SEQUENCE [LARGE SCALE GENOMIC DNA]</scope>
    <source>
        <strain evidence="3">CGMCC 4.7304</strain>
    </source>
</reference>
<evidence type="ECO:0000313" key="3">
    <source>
        <dbReference type="Proteomes" id="UP001596083"/>
    </source>
</evidence>
<name>A0ABW0Z846_9ACTN</name>